<evidence type="ECO:0000256" key="1">
    <source>
        <dbReference type="SAM" id="MobiDB-lite"/>
    </source>
</evidence>
<sequence length="104" mass="10699">MLYRKSWKASVTGGTSHRGIKRTIMSPGSVCTPCEALNESLESPFAPRTRPSGGRNPVMSLSSSSSSSPWGVDSIAYDSFGCLGVGMVSEYEAGSGGGSAGEDS</sequence>
<proteinExistence type="predicted"/>
<evidence type="ECO:0000313" key="2">
    <source>
        <dbReference type="EMBL" id="KAE8933978.1"/>
    </source>
</evidence>
<protein>
    <submittedName>
        <fullName evidence="2">Uncharacterized protein</fullName>
    </submittedName>
</protein>
<name>A0A6A3EVD1_9STRA</name>
<dbReference type="Proteomes" id="UP000429523">
    <property type="component" value="Unassembled WGS sequence"/>
</dbReference>
<organism evidence="2 3">
    <name type="scientific">Phytophthora fragariae</name>
    <dbReference type="NCBI Taxonomy" id="53985"/>
    <lineage>
        <taxon>Eukaryota</taxon>
        <taxon>Sar</taxon>
        <taxon>Stramenopiles</taxon>
        <taxon>Oomycota</taxon>
        <taxon>Peronosporomycetes</taxon>
        <taxon>Peronosporales</taxon>
        <taxon>Peronosporaceae</taxon>
        <taxon>Phytophthora</taxon>
    </lineage>
</organism>
<gene>
    <name evidence="2" type="ORF">PF009_g16038</name>
</gene>
<accession>A0A6A3EVD1</accession>
<evidence type="ECO:0000313" key="3">
    <source>
        <dbReference type="Proteomes" id="UP000429523"/>
    </source>
</evidence>
<dbReference type="AlphaFoldDB" id="A0A6A3EVD1"/>
<reference evidence="2 3" key="1">
    <citation type="submission" date="2018-08" db="EMBL/GenBank/DDBJ databases">
        <title>Genomic investigation of the strawberry pathogen Phytophthora fragariae indicates pathogenicity is determined by transcriptional variation in three key races.</title>
        <authorList>
            <person name="Adams T.M."/>
            <person name="Armitage A.D."/>
            <person name="Sobczyk M.K."/>
            <person name="Bates H.J."/>
            <person name="Dunwell J.M."/>
            <person name="Nellist C.F."/>
            <person name="Harrison R.J."/>
        </authorList>
    </citation>
    <scope>NUCLEOTIDE SEQUENCE [LARGE SCALE GENOMIC DNA]</scope>
    <source>
        <strain evidence="2 3">NOV-9</strain>
    </source>
</reference>
<comment type="caution">
    <text evidence="2">The sequence shown here is derived from an EMBL/GenBank/DDBJ whole genome shotgun (WGS) entry which is preliminary data.</text>
</comment>
<feature type="region of interest" description="Disordered" evidence="1">
    <location>
        <begin position="42"/>
        <end position="69"/>
    </location>
</feature>
<dbReference type="EMBL" id="QXGF01000957">
    <property type="protein sequence ID" value="KAE8933978.1"/>
    <property type="molecule type" value="Genomic_DNA"/>
</dbReference>
<feature type="region of interest" description="Disordered" evidence="1">
    <location>
        <begin position="1"/>
        <end position="22"/>
    </location>
</feature>